<organism evidence="1 2">
    <name type="scientific">Arachis duranensis</name>
    <name type="common">Wild peanut</name>
    <dbReference type="NCBI Taxonomy" id="130453"/>
    <lineage>
        <taxon>Eukaryota</taxon>
        <taxon>Viridiplantae</taxon>
        <taxon>Streptophyta</taxon>
        <taxon>Embryophyta</taxon>
        <taxon>Tracheophyta</taxon>
        <taxon>Spermatophyta</taxon>
        <taxon>Magnoliopsida</taxon>
        <taxon>eudicotyledons</taxon>
        <taxon>Gunneridae</taxon>
        <taxon>Pentapetalae</taxon>
        <taxon>rosids</taxon>
        <taxon>fabids</taxon>
        <taxon>Fabales</taxon>
        <taxon>Fabaceae</taxon>
        <taxon>Papilionoideae</taxon>
        <taxon>50 kb inversion clade</taxon>
        <taxon>dalbergioids sensu lato</taxon>
        <taxon>Dalbergieae</taxon>
        <taxon>Pterocarpus clade</taxon>
        <taxon>Arachis</taxon>
    </lineage>
</organism>
<dbReference type="SUPFAM" id="SSF158694">
    <property type="entry name" value="UraD-Like"/>
    <property type="match status" value="1"/>
</dbReference>
<dbReference type="InterPro" id="IPR036778">
    <property type="entry name" value="OHCU_decarboxylase_sf"/>
</dbReference>
<evidence type="ECO:0000313" key="2">
    <source>
        <dbReference type="RefSeq" id="XP_020999454.1"/>
    </source>
</evidence>
<name>A0A6P5NRI1_ARADU</name>
<gene>
    <name evidence="2" type="primary">LOC110281499</name>
</gene>
<reference evidence="2" key="2">
    <citation type="submission" date="2025-08" db="UniProtKB">
        <authorList>
            <consortium name="RefSeq"/>
        </authorList>
    </citation>
    <scope>IDENTIFICATION</scope>
    <source>
        <tissue evidence="2">Whole plant</tissue>
    </source>
</reference>
<dbReference type="Proteomes" id="UP000515211">
    <property type="component" value="Chromosome 5"/>
</dbReference>
<evidence type="ECO:0000313" key="1">
    <source>
        <dbReference type="Proteomes" id="UP000515211"/>
    </source>
</evidence>
<keyword evidence="1" id="KW-1185">Reference proteome</keyword>
<dbReference type="Gene3D" id="1.10.3330.10">
    <property type="entry name" value="Oxo-4-hydroxy-4-carboxy-5-ureidoimidazoline decarboxylase"/>
    <property type="match status" value="1"/>
</dbReference>
<protein>
    <submittedName>
        <fullName evidence="2">Uric acid degradation bifunctional protein TTL-like</fullName>
    </submittedName>
</protein>
<reference evidence="1" key="1">
    <citation type="journal article" date="2016" name="Nat. Genet.">
        <title>The genome sequences of Arachis duranensis and Arachis ipaensis, the diploid ancestors of cultivated peanut.</title>
        <authorList>
            <person name="Bertioli D.J."/>
            <person name="Cannon S.B."/>
            <person name="Froenicke L."/>
            <person name="Huang G."/>
            <person name="Farmer A.D."/>
            <person name="Cannon E.K."/>
            <person name="Liu X."/>
            <person name="Gao D."/>
            <person name="Clevenger J."/>
            <person name="Dash S."/>
            <person name="Ren L."/>
            <person name="Moretzsohn M.C."/>
            <person name="Shirasawa K."/>
            <person name="Huang W."/>
            <person name="Vidigal B."/>
            <person name="Abernathy B."/>
            <person name="Chu Y."/>
            <person name="Niederhuth C.E."/>
            <person name="Umale P."/>
            <person name="Araujo A.C."/>
            <person name="Kozik A."/>
            <person name="Kim K.D."/>
            <person name="Burow M.D."/>
            <person name="Varshney R.K."/>
            <person name="Wang X."/>
            <person name="Zhang X."/>
            <person name="Barkley N."/>
            <person name="Guimaraes P.M."/>
            <person name="Isobe S."/>
            <person name="Guo B."/>
            <person name="Liao B."/>
            <person name="Stalker H.T."/>
            <person name="Schmitz R.J."/>
            <person name="Scheffler B.E."/>
            <person name="Leal-Bertioli S.C."/>
            <person name="Xun X."/>
            <person name="Jackson S.A."/>
            <person name="Michelmore R."/>
            <person name="Ozias-Akins P."/>
        </authorList>
    </citation>
    <scope>NUCLEOTIDE SEQUENCE [LARGE SCALE GENOMIC DNA]</scope>
    <source>
        <strain evidence="1">cv. V14167</strain>
    </source>
</reference>
<dbReference type="RefSeq" id="XP_020999454.1">
    <property type="nucleotide sequence ID" value="XM_021143795.1"/>
</dbReference>
<accession>A0A6P5NRI1</accession>
<proteinExistence type="predicted"/>
<dbReference type="KEGG" id="adu:110281499"/>
<dbReference type="GeneID" id="110281499"/>
<sequence>MQEASPFSSLEHAISFARDLWFNKSPIRTWLDAFSAHRHIGTVISRAPTELISDLCQFGAKYRKKFGFEFLTTTNARHSHKILKEIKILNSTKDKRLNDTNLFTGLIIKARCGNNLLVELDIAAREKFYFIQKGLTKIWERISQEELQEKSEDLGEIVSNSLEEELVPSNSSDKEVWIDDKATLRNYDLNKTPDENQIE</sequence>
<dbReference type="AlphaFoldDB" id="A0A6P5NRI1"/>